<dbReference type="Proteomes" id="UP000444185">
    <property type="component" value="Unassembled WGS sequence"/>
</dbReference>
<dbReference type="EMBL" id="WTYF01000004">
    <property type="protein sequence ID" value="MXO51078.1"/>
    <property type="molecule type" value="Genomic_DNA"/>
</dbReference>
<evidence type="ECO:0000313" key="2">
    <source>
        <dbReference type="Proteomes" id="UP000444185"/>
    </source>
</evidence>
<dbReference type="RefSeq" id="WP_160607608.1">
    <property type="nucleotide sequence ID" value="NZ_WTYF01000004.1"/>
</dbReference>
<accession>A0A844Y1T5</accession>
<keyword evidence="2" id="KW-1185">Reference proteome</keyword>
<proteinExistence type="predicted"/>
<reference evidence="1 2" key="1">
    <citation type="submission" date="2019-12" db="EMBL/GenBank/DDBJ databases">
        <title>Genomic-based taxomic classification of the family Erythrobacteraceae.</title>
        <authorList>
            <person name="Xu L."/>
        </authorList>
    </citation>
    <scope>NUCLEOTIDE SEQUENCE [LARGE SCALE GENOMIC DNA]</scope>
    <source>
        <strain evidence="1 2">DSM 16225</strain>
    </source>
</reference>
<comment type="caution">
    <text evidence="1">The sequence shown here is derived from an EMBL/GenBank/DDBJ whole genome shotgun (WGS) entry which is preliminary data.</text>
</comment>
<sequence>MTAFTTETDFAHLADSVLDTSLPRAEWTHEAHFALALEILRHRPDLAGGDSFRSIITRLNEAHGTPNTDSSGYHHTITLASLGATERLLDARRGAPLAEVLREAMAGPLGRSDWILAHWSRDRLFSVEARRGWVEPDLAPLL</sequence>
<evidence type="ECO:0000313" key="1">
    <source>
        <dbReference type="EMBL" id="MXO51078.1"/>
    </source>
</evidence>
<dbReference type="OrthoDB" id="117988at2"/>
<organism evidence="1 2">
    <name type="scientific">Qipengyuania gaetbuli</name>
    <dbReference type="NCBI Taxonomy" id="266952"/>
    <lineage>
        <taxon>Bacteria</taxon>
        <taxon>Pseudomonadati</taxon>
        <taxon>Pseudomonadota</taxon>
        <taxon>Alphaproteobacteria</taxon>
        <taxon>Sphingomonadales</taxon>
        <taxon>Erythrobacteraceae</taxon>
        <taxon>Qipengyuania</taxon>
    </lineage>
</organism>
<name>A0A844Y1T5_9SPHN</name>
<dbReference type="AlphaFoldDB" id="A0A844Y1T5"/>
<gene>
    <name evidence="1" type="ORF">GRI42_07155</name>
</gene>
<protein>
    <submittedName>
        <fullName evidence="1">Uncharacterized protein</fullName>
    </submittedName>
</protein>